<protein>
    <recommendedName>
        <fullName evidence="2">Acb2/Tad1 hairpin domain-containing protein</fullName>
    </recommendedName>
</protein>
<evidence type="ECO:0000313" key="4">
    <source>
        <dbReference type="Proteomes" id="UP000223854"/>
    </source>
</evidence>
<dbReference type="RefSeq" id="WP_053818021.1">
    <property type="nucleotide sequence ID" value="NZ_CBCRVC010000006.1"/>
</dbReference>
<evidence type="ECO:0000256" key="1">
    <source>
        <dbReference type="ARBA" id="ARBA00022741"/>
    </source>
</evidence>
<accession>A0ABX4K157</accession>
<comment type="caution">
    <text evidence="3">The sequence shown here is derived from an EMBL/GenBank/DDBJ whole genome shotgun (WGS) entry which is preliminary data.</text>
</comment>
<evidence type="ECO:0000259" key="2">
    <source>
        <dbReference type="Pfam" id="PF24729"/>
    </source>
</evidence>
<feature type="domain" description="Acb2/Tad1 hairpin" evidence="2">
    <location>
        <begin position="30"/>
        <end position="91"/>
    </location>
</feature>
<dbReference type="Pfam" id="PF24729">
    <property type="entry name" value="Acb2_Tad1_hairpin"/>
    <property type="match status" value="1"/>
</dbReference>
<name>A0ABX4K157_CLOSG</name>
<gene>
    <name evidence="3" type="ORF">CRX47_03225</name>
</gene>
<keyword evidence="4" id="KW-1185">Reference proteome</keyword>
<reference evidence="3 4" key="1">
    <citation type="submission" date="2017-09" db="EMBL/GenBank/DDBJ databases">
        <title>FDA dAtabase for Regulatory Grade micrObial Sequences (FDA-ARGOS): Supporting development and validation of Infectious Disease Dx tests.</title>
        <authorList>
            <person name="Kerrigan L."/>
            <person name="Long C."/>
            <person name="Tallon L.J."/>
            <person name="Sadzewicz L."/>
            <person name="Ott S."/>
            <person name="Zhao X."/>
            <person name="Nagaraj S."/>
            <person name="Vavikolanu K."/>
            <person name="Aluvathingal J."/>
            <person name="Nadendla S."/>
            <person name="Sichtig H."/>
        </authorList>
    </citation>
    <scope>NUCLEOTIDE SEQUENCE [LARGE SCALE GENOMIC DNA]</scope>
    <source>
        <strain evidence="3 4">FDAARGOS_423</strain>
    </source>
</reference>
<sequence length="108" mass="12516">METLHTKIIPGDIEFNSPTSYKIIHKKTDKITQNINIQKGPVKENGLNGIFIEDLILICINQLEHFQNSEFKCKDNEATLRHLQDALATTRARQYERQLRNVQGKNLK</sequence>
<proteinExistence type="predicted"/>
<organism evidence="3 4">
    <name type="scientific">Clostridium sporogenes</name>
    <dbReference type="NCBI Taxonomy" id="1509"/>
    <lineage>
        <taxon>Bacteria</taxon>
        <taxon>Bacillati</taxon>
        <taxon>Bacillota</taxon>
        <taxon>Clostridia</taxon>
        <taxon>Eubacteriales</taxon>
        <taxon>Clostridiaceae</taxon>
        <taxon>Clostridium</taxon>
    </lineage>
</organism>
<keyword evidence="1" id="KW-0547">Nucleotide-binding</keyword>
<dbReference type="Proteomes" id="UP000223854">
    <property type="component" value="Unassembled WGS sequence"/>
</dbReference>
<evidence type="ECO:0000313" key="3">
    <source>
        <dbReference type="EMBL" id="PHG98901.1"/>
    </source>
</evidence>
<dbReference type="InterPro" id="IPR056098">
    <property type="entry name" value="Acb2/Tad1_hairpin"/>
</dbReference>
<dbReference type="EMBL" id="PDLH01000007">
    <property type="protein sequence ID" value="PHG98901.1"/>
    <property type="molecule type" value="Genomic_DNA"/>
</dbReference>